<dbReference type="GeneID" id="103497179"/>
<accession>A0A1S3C6C2</accession>
<dbReference type="Proteomes" id="UP001652600">
    <property type="component" value="Chromosome 12"/>
</dbReference>
<feature type="compositionally biased region" description="Basic and acidic residues" evidence="1">
    <location>
        <begin position="245"/>
        <end position="259"/>
    </location>
</feature>
<feature type="region of interest" description="Disordered" evidence="1">
    <location>
        <begin position="245"/>
        <end position="266"/>
    </location>
</feature>
<keyword evidence="3" id="KW-1185">Reference proteome</keyword>
<evidence type="ECO:0000313" key="5">
    <source>
        <dbReference type="RefSeq" id="XP_008457505.1"/>
    </source>
</evidence>
<dbReference type="Pfam" id="PF25896">
    <property type="entry name" value="HTH_AT3G52170"/>
    <property type="match status" value="1"/>
</dbReference>
<dbReference type="KEGG" id="cmo:103497179"/>
<sequence>MVKMRIKLLPTRRIHSYSSIDHLTSGLKSVNLHHFAAFRWKELDNFVPNSNRWWRGRSYVPSVASDIPGPVKDRKRVPIEKRRAMIESFVHKYKASNTGKFPSLATTFKEVGGSYYVVRKIIQELQNESSLSYLKGRSKKSFQETEIKSNGSLTEESLNVSGKHLEAASELQKSSCAENTLSAADDVSHSVLPMRSNLLEDSEDIISSHKKPYDDDKKFDISQQVSTESHALKNERDVVSDVHLESRTSEELKHEEGPYGKEQQVQSSPELHRVNIKTRTVDEAQHTAIESKPWGERIKSIVDGIFNMWRKR</sequence>
<reference evidence="4 5" key="1">
    <citation type="submission" date="2025-04" db="UniProtKB">
        <authorList>
            <consortium name="RefSeq"/>
        </authorList>
    </citation>
    <scope>IDENTIFICATION</scope>
</reference>
<evidence type="ECO:0000259" key="2">
    <source>
        <dbReference type="Pfam" id="PF25896"/>
    </source>
</evidence>
<evidence type="ECO:0000256" key="1">
    <source>
        <dbReference type="SAM" id="MobiDB-lite"/>
    </source>
</evidence>
<proteinExistence type="predicted"/>
<gene>
    <name evidence="4 5" type="primary">LOC103497179</name>
</gene>
<dbReference type="OrthoDB" id="1930826at2759"/>
<dbReference type="InterPro" id="IPR058941">
    <property type="entry name" value="HTH_AT3G52170-like"/>
</dbReference>
<dbReference type="eggNOG" id="ENOG502S4TR">
    <property type="taxonomic scope" value="Eukaryota"/>
</dbReference>
<name>A0A1S3C6C2_CUCME</name>
<feature type="domain" description="AT3G52170-like helix-turn-helix" evidence="2">
    <location>
        <begin position="80"/>
        <end position="126"/>
    </location>
</feature>
<dbReference type="PANTHER" id="PTHR34568">
    <property type="entry name" value="RRM DOMAIN-CONTAINING PROTEIN"/>
    <property type="match status" value="1"/>
</dbReference>
<organism evidence="3 4">
    <name type="scientific">Cucumis melo</name>
    <name type="common">Muskmelon</name>
    <dbReference type="NCBI Taxonomy" id="3656"/>
    <lineage>
        <taxon>Eukaryota</taxon>
        <taxon>Viridiplantae</taxon>
        <taxon>Streptophyta</taxon>
        <taxon>Embryophyta</taxon>
        <taxon>Tracheophyta</taxon>
        <taxon>Spermatophyta</taxon>
        <taxon>Magnoliopsida</taxon>
        <taxon>eudicotyledons</taxon>
        <taxon>Gunneridae</taxon>
        <taxon>Pentapetalae</taxon>
        <taxon>rosids</taxon>
        <taxon>fabids</taxon>
        <taxon>Cucurbitales</taxon>
        <taxon>Cucurbitaceae</taxon>
        <taxon>Benincaseae</taxon>
        <taxon>Cucumis</taxon>
    </lineage>
</organism>
<dbReference type="RefSeq" id="XP_008457504.1">
    <property type="nucleotide sequence ID" value="XM_008459282.2"/>
</dbReference>
<evidence type="ECO:0000313" key="4">
    <source>
        <dbReference type="RefSeq" id="XP_008457504.1"/>
    </source>
</evidence>
<protein>
    <submittedName>
        <fullName evidence="4 5">Uncharacterized protein LOC103497179 isoform X1</fullName>
    </submittedName>
</protein>
<evidence type="ECO:0000313" key="3">
    <source>
        <dbReference type="Proteomes" id="UP001652600"/>
    </source>
</evidence>
<dbReference type="AlphaFoldDB" id="A0A1S3C6C2"/>
<dbReference type="RefSeq" id="XP_008457505.1">
    <property type="nucleotide sequence ID" value="XM_008459283.2"/>
</dbReference>
<dbReference type="InterPro" id="IPR058942">
    <property type="entry name" value="AT3G52170-like"/>
</dbReference>
<dbReference type="PANTHER" id="PTHR34568:SF4">
    <property type="entry name" value="OS02G0638000 PROTEIN"/>
    <property type="match status" value="1"/>
</dbReference>